<reference evidence="1" key="1">
    <citation type="submission" date="2021-08" db="EMBL/GenBank/DDBJ databases">
        <title>Novel anaerobic bacterium isolated from sea squirt in East Sea, Republic of Korea.</title>
        <authorList>
            <person name="Nguyen T.H."/>
            <person name="Li Z."/>
            <person name="Lee Y.-J."/>
            <person name="Ko J."/>
            <person name="Kim S.-G."/>
        </authorList>
    </citation>
    <scope>NUCLEOTIDE SEQUENCE</scope>
    <source>
        <strain evidence="1">KCTC 25031</strain>
    </source>
</reference>
<organism evidence="1 2">
    <name type="scientific">Halosquirtibacter laminarini</name>
    <dbReference type="NCBI Taxonomy" id="3374600"/>
    <lineage>
        <taxon>Bacteria</taxon>
        <taxon>Pseudomonadati</taxon>
        <taxon>Bacteroidota</taxon>
        <taxon>Bacteroidia</taxon>
        <taxon>Marinilabiliales</taxon>
        <taxon>Prolixibacteraceae</taxon>
        <taxon>Halosquirtibacter</taxon>
    </lineage>
</organism>
<protein>
    <submittedName>
        <fullName evidence="1">Uncharacterized protein</fullName>
    </submittedName>
</protein>
<name>A0AC61NE15_9BACT</name>
<gene>
    <name evidence="1" type="ORF">K4L44_14785</name>
</gene>
<keyword evidence="2" id="KW-1185">Reference proteome</keyword>
<proteinExistence type="predicted"/>
<dbReference type="EMBL" id="CP081303">
    <property type="protein sequence ID" value="QZE13811.1"/>
    <property type="molecule type" value="Genomic_DNA"/>
</dbReference>
<evidence type="ECO:0000313" key="2">
    <source>
        <dbReference type="Proteomes" id="UP000826212"/>
    </source>
</evidence>
<accession>A0AC61NE15</accession>
<evidence type="ECO:0000313" key="1">
    <source>
        <dbReference type="EMBL" id="QZE13811.1"/>
    </source>
</evidence>
<sequence>MNRILLVLTTFLFLHMNAFAKRSKDLPTSNFHYYNKGKIVDFSGITKVDETYHLFYVEHVSDEESDNFIMKQTTSKDLCVWSNKSLINAPFSMDMKNRWGVFQDKYSKLGKNKGTYLLEAKSTGFILKSFKSDEWSETNFSFSIDALNMGKVDFPSINWSNSQKCWILTFINIDTSQLIIYKSEDLKNWKRIAVMSGVSSRVAFFEAEKQSYLLVDNSYIPISFKSNGLIQFDPKIRLDYGSGYLQSLILDEQGEYLILGAITSDNYKNDDYSLKCTSPKKLTISEKRFHFAPYFGSLIFDKETVRENKKLIPGLGKNPLSGKHPMSYIIDATLDYNDVSSYGFLFKVGSKSSGYELRYYKKQNIYQCTGGEMAVKPVDSFVQVLAVIDNGFVDFYYNNGAKVMSISIDYVKKAPKAVLFNQGGELTIKSLSVKPIERNEEK</sequence>
<dbReference type="Proteomes" id="UP000826212">
    <property type="component" value="Chromosome"/>
</dbReference>